<dbReference type="EMBL" id="WWNR01000017">
    <property type="protein sequence ID" value="MZQ91156.1"/>
    <property type="molecule type" value="Genomic_DNA"/>
</dbReference>
<dbReference type="OrthoDB" id="9953067at2"/>
<organism evidence="1 2">
    <name type="scientific">Frigidibacter albus</name>
    <dbReference type="NCBI Taxonomy" id="1465486"/>
    <lineage>
        <taxon>Bacteria</taxon>
        <taxon>Pseudomonadati</taxon>
        <taxon>Pseudomonadota</taxon>
        <taxon>Alphaproteobacteria</taxon>
        <taxon>Rhodobacterales</taxon>
        <taxon>Paracoccaceae</taxon>
        <taxon>Frigidibacter</taxon>
    </lineage>
</organism>
<accession>A0A6L8VMX7</accession>
<sequence>MSNFMQVCLVACYATFLGTGEAAASMKSYQTCFQAYVNVTGYLGWAKPSGLRAERAAFEVDFERFVAMGIERYGERAVRAMVPDPEEDFIDSTIPIHAMDGVEKTTALLLDMVAPCGGPDGELRAFYPM</sequence>
<dbReference type="RefSeq" id="WP_161348541.1">
    <property type="nucleotide sequence ID" value="NZ_BMGW01000017.1"/>
</dbReference>
<gene>
    <name evidence="1" type="ORF">GS660_18860</name>
</gene>
<comment type="caution">
    <text evidence="1">The sequence shown here is derived from an EMBL/GenBank/DDBJ whole genome shotgun (WGS) entry which is preliminary data.</text>
</comment>
<evidence type="ECO:0000313" key="2">
    <source>
        <dbReference type="Proteomes" id="UP000477083"/>
    </source>
</evidence>
<evidence type="ECO:0000313" key="1">
    <source>
        <dbReference type="EMBL" id="MZQ91156.1"/>
    </source>
</evidence>
<proteinExistence type="predicted"/>
<protein>
    <submittedName>
        <fullName evidence="1">Uncharacterized protein</fullName>
    </submittedName>
</protein>
<reference evidence="1 2" key="1">
    <citation type="submission" date="2020-01" db="EMBL/GenBank/DDBJ databases">
        <title>Frigidibacter albus SP32T (=CGMCC 1.13995T).</title>
        <authorList>
            <person name="Liao X."/>
        </authorList>
    </citation>
    <scope>NUCLEOTIDE SEQUENCE [LARGE SCALE GENOMIC DNA]</scope>
    <source>
        <strain evidence="1 2">SP32</strain>
    </source>
</reference>
<dbReference type="AlphaFoldDB" id="A0A6L8VMX7"/>
<name>A0A6L8VMX7_9RHOB</name>
<keyword evidence="2" id="KW-1185">Reference proteome</keyword>
<dbReference type="Proteomes" id="UP000477083">
    <property type="component" value="Unassembled WGS sequence"/>
</dbReference>